<dbReference type="InParanoid" id="A0A3N4KH49"/>
<name>A0A3N4KH49_9PEZI</name>
<proteinExistence type="predicted"/>
<organism evidence="1 2">
    <name type="scientific">Morchella conica CCBAS932</name>
    <dbReference type="NCBI Taxonomy" id="1392247"/>
    <lineage>
        <taxon>Eukaryota</taxon>
        <taxon>Fungi</taxon>
        <taxon>Dikarya</taxon>
        <taxon>Ascomycota</taxon>
        <taxon>Pezizomycotina</taxon>
        <taxon>Pezizomycetes</taxon>
        <taxon>Pezizales</taxon>
        <taxon>Morchellaceae</taxon>
        <taxon>Morchella</taxon>
    </lineage>
</organism>
<reference evidence="1 2" key="1">
    <citation type="journal article" date="2018" name="Nat. Ecol. Evol.">
        <title>Pezizomycetes genomes reveal the molecular basis of ectomycorrhizal truffle lifestyle.</title>
        <authorList>
            <person name="Murat C."/>
            <person name="Payen T."/>
            <person name="Noel B."/>
            <person name="Kuo A."/>
            <person name="Morin E."/>
            <person name="Chen J."/>
            <person name="Kohler A."/>
            <person name="Krizsan K."/>
            <person name="Balestrini R."/>
            <person name="Da Silva C."/>
            <person name="Montanini B."/>
            <person name="Hainaut M."/>
            <person name="Levati E."/>
            <person name="Barry K.W."/>
            <person name="Belfiori B."/>
            <person name="Cichocki N."/>
            <person name="Clum A."/>
            <person name="Dockter R.B."/>
            <person name="Fauchery L."/>
            <person name="Guy J."/>
            <person name="Iotti M."/>
            <person name="Le Tacon F."/>
            <person name="Lindquist E.A."/>
            <person name="Lipzen A."/>
            <person name="Malagnac F."/>
            <person name="Mello A."/>
            <person name="Molinier V."/>
            <person name="Miyauchi S."/>
            <person name="Poulain J."/>
            <person name="Riccioni C."/>
            <person name="Rubini A."/>
            <person name="Sitrit Y."/>
            <person name="Splivallo R."/>
            <person name="Traeger S."/>
            <person name="Wang M."/>
            <person name="Zifcakova L."/>
            <person name="Wipf D."/>
            <person name="Zambonelli A."/>
            <person name="Paolocci F."/>
            <person name="Nowrousian M."/>
            <person name="Ottonello S."/>
            <person name="Baldrian P."/>
            <person name="Spatafora J.W."/>
            <person name="Henrissat B."/>
            <person name="Nagy L.G."/>
            <person name="Aury J.M."/>
            <person name="Wincker P."/>
            <person name="Grigoriev I.V."/>
            <person name="Bonfante P."/>
            <person name="Martin F.M."/>
        </authorList>
    </citation>
    <scope>NUCLEOTIDE SEQUENCE [LARGE SCALE GENOMIC DNA]</scope>
    <source>
        <strain evidence="1 2">CCBAS932</strain>
    </source>
</reference>
<dbReference type="AlphaFoldDB" id="A0A3N4KH49"/>
<evidence type="ECO:0000313" key="1">
    <source>
        <dbReference type="EMBL" id="RPB08652.1"/>
    </source>
</evidence>
<evidence type="ECO:0000313" key="2">
    <source>
        <dbReference type="Proteomes" id="UP000277580"/>
    </source>
</evidence>
<sequence>MPPPAPHLPFKVHQTVKLLLTEPELSIYKRRHIICKIDEINPSHTRVQLISGWGVIDEWFPLDRVVAAEDMFFNPVKGAAYIKLDLRRALMQDRSYGFRNGSHSCVCSTKCRSRYCPCFRAGLDCDDTCHIYHPNGTSETCTNYEDDAVDPALEWFTNSWLIGF</sequence>
<gene>
    <name evidence="1" type="ORF">P167DRAFT_578031</name>
</gene>
<dbReference type="OrthoDB" id="10407217at2759"/>
<dbReference type="Proteomes" id="UP000277580">
    <property type="component" value="Unassembled WGS sequence"/>
</dbReference>
<dbReference type="EMBL" id="ML119160">
    <property type="protein sequence ID" value="RPB08652.1"/>
    <property type="molecule type" value="Genomic_DNA"/>
</dbReference>
<keyword evidence="2" id="KW-1185">Reference proteome</keyword>
<protein>
    <submittedName>
        <fullName evidence="1">Uncharacterized protein</fullName>
    </submittedName>
</protein>
<accession>A0A3N4KH49</accession>